<dbReference type="STRING" id="875328.JDM601_2394"/>
<dbReference type="Proteomes" id="UP000009224">
    <property type="component" value="Chromosome"/>
</dbReference>
<evidence type="ECO:0000256" key="1">
    <source>
        <dbReference type="ARBA" id="ARBA00004533"/>
    </source>
</evidence>
<dbReference type="NCBIfam" id="NF005919">
    <property type="entry name" value="PRK07920.1"/>
    <property type="match status" value="1"/>
</dbReference>
<dbReference type="HOGENOM" id="CLU_049421_3_0_11"/>
<accession>F5YVH3</accession>
<evidence type="ECO:0000256" key="4">
    <source>
        <dbReference type="ARBA" id="ARBA00022679"/>
    </source>
</evidence>
<evidence type="ECO:0000256" key="5">
    <source>
        <dbReference type="ARBA" id="ARBA00023136"/>
    </source>
</evidence>
<dbReference type="KEGG" id="mjd:JDM601_2394"/>
<name>F5YVH3_MYCSD</name>
<evidence type="ECO:0000256" key="3">
    <source>
        <dbReference type="ARBA" id="ARBA00022519"/>
    </source>
</evidence>
<dbReference type="Pfam" id="PF03279">
    <property type="entry name" value="Lip_A_acyltrans"/>
    <property type="match status" value="1"/>
</dbReference>
<dbReference type="EMBL" id="CP002329">
    <property type="protein sequence ID" value="AEF36394.1"/>
    <property type="molecule type" value="Genomic_DNA"/>
</dbReference>
<dbReference type="eggNOG" id="COG1560">
    <property type="taxonomic scope" value="Bacteria"/>
</dbReference>
<dbReference type="GO" id="GO:0016746">
    <property type="term" value="F:acyltransferase activity"/>
    <property type="evidence" value="ECO:0007669"/>
    <property type="project" value="UniProtKB-KW"/>
</dbReference>
<keyword evidence="5" id="KW-0472">Membrane</keyword>
<evidence type="ECO:0000313" key="8">
    <source>
        <dbReference type="Proteomes" id="UP000009224"/>
    </source>
</evidence>
<protein>
    <submittedName>
        <fullName evidence="7">Acyltransferase</fullName>
    </submittedName>
</protein>
<sequence>MTFIPSGLRVPGLSQLDAWATDAGFAAGWMMVRALPEFLARNAFDAGALFAARGGGPEQLRKNLARVLGVAPAEVPSGLMRASLASYARYWREAFRLPTMDHAELARRLHDSVQGQQHIEAALRAGRGAVLALPHSGNWDMAGVWLAQTHGGFTTVAERLKPESLYRRFLDFRESLGFEVLPLSGGERPPFEVLADRLSANGLVCLMADRDLTRNGVAVEFFGETTRMPAGPAKLAVATDAALLPAHCWFDGAGWGIRIHPPLECGSGDVGVITQALADTFAEGIAAYPQDWHMMQPQWVMDLPESRRAHLGES</sequence>
<proteinExistence type="predicted"/>
<evidence type="ECO:0000256" key="6">
    <source>
        <dbReference type="ARBA" id="ARBA00023315"/>
    </source>
</evidence>
<dbReference type="InterPro" id="IPR004960">
    <property type="entry name" value="LipA_acyltrans"/>
</dbReference>
<dbReference type="PANTHER" id="PTHR30606:SF10">
    <property type="entry name" value="PHOSPHATIDYLINOSITOL MANNOSIDE ACYLTRANSFERASE"/>
    <property type="match status" value="1"/>
</dbReference>
<keyword evidence="4" id="KW-0808">Transferase</keyword>
<dbReference type="OrthoDB" id="9803456at2"/>
<keyword evidence="6 7" id="KW-0012">Acyltransferase</keyword>
<dbReference type="GO" id="GO:0009247">
    <property type="term" value="P:glycolipid biosynthetic process"/>
    <property type="evidence" value="ECO:0007669"/>
    <property type="project" value="UniProtKB-ARBA"/>
</dbReference>
<gene>
    <name evidence="7" type="ordered locus">JDM601_2394</name>
</gene>
<evidence type="ECO:0000256" key="2">
    <source>
        <dbReference type="ARBA" id="ARBA00022475"/>
    </source>
</evidence>
<dbReference type="GO" id="GO:0005886">
    <property type="term" value="C:plasma membrane"/>
    <property type="evidence" value="ECO:0007669"/>
    <property type="project" value="UniProtKB-SubCell"/>
</dbReference>
<organism evidence="7 8">
    <name type="scientific">Mycolicibacter sinensis (strain JDM601)</name>
    <name type="common">Mycobacterium sinense</name>
    <dbReference type="NCBI Taxonomy" id="875328"/>
    <lineage>
        <taxon>Bacteria</taxon>
        <taxon>Bacillati</taxon>
        <taxon>Actinomycetota</taxon>
        <taxon>Actinomycetes</taxon>
        <taxon>Mycobacteriales</taxon>
        <taxon>Mycobacteriaceae</taxon>
        <taxon>Mycolicibacter</taxon>
    </lineage>
</organism>
<keyword evidence="8" id="KW-1185">Reference proteome</keyword>
<keyword evidence="3" id="KW-0997">Cell inner membrane</keyword>
<dbReference type="AlphaFoldDB" id="F5YVH3"/>
<evidence type="ECO:0000313" key="7">
    <source>
        <dbReference type="EMBL" id="AEF36394.1"/>
    </source>
</evidence>
<comment type="subcellular location">
    <subcellularLocation>
        <location evidence="1">Cell inner membrane</location>
    </subcellularLocation>
</comment>
<keyword evidence="2" id="KW-1003">Cell membrane</keyword>
<dbReference type="PANTHER" id="PTHR30606">
    <property type="entry name" value="LIPID A BIOSYNTHESIS LAUROYL ACYLTRANSFERASE"/>
    <property type="match status" value="1"/>
</dbReference>
<dbReference type="CDD" id="cd07984">
    <property type="entry name" value="LPLAT_LABLAT-like"/>
    <property type="match status" value="1"/>
</dbReference>
<reference evidence="7 8" key="1">
    <citation type="journal article" date="2011" name="J. Bacteriol.">
        <title>Complete genome sequence of a novel clinical isolate, the nontuberculous Mycobacterium strain JDM601.</title>
        <authorList>
            <person name="Zhang Z.Y."/>
            <person name="Sun Z.Q."/>
            <person name="Wang Z.L."/>
            <person name="Wen Z.L."/>
            <person name="Sun Q.W."/>
            <person name="Zhu Z.Q."/>
            <person name="Song Y.Z."/>
            <person name="Zhao J.W."/>
            <person name="Wang H.H."/>
            <person name="Zhang S.L."/>
            <person name="Guo X.K."/>
        </authorList>
    </citation>
    <scope>NUCLEOTIDE SEQUENCE [LARGE SCALE GENOMIC DNA]</scope>
    <source>
        <strain evidence="7 8">JDM601</strain>
    </source>
</reference>